<feature type="binding site" evidence="7">
    <location>
        <position position="215"/>
    </location>
    <ligand>
        <name>substrate</name>
    </ligand>
</feature>
<comment type="pathway">
    <text evidence="2 7 8">Pyrimidine metabolism; UMP biosynthesis via de novo pathway; UMP from orotate: step 2/2.</text>
</comment>
<feature type="binding site" evidence="7">
    <location>
        <position position="123"/>
    </location>
    <ligand>
        <name>substrate</name>
    </ligand>
</feature>
<dbReference type="HAMAP" id="MF_01200_B">
    <property type="entry name" value="OMPdecase_type1_B"/>
    <property type="match status" value="1"/>
</dbReference>
<dbReference type="EC" id="4.1.1.23" evidence="7"/>
<accession>A0ABY2YTI2</accession>
<gene>
    <name evidence="7" type="primary">pyrF</name>
    <name evidence="10" type="ORF">DY048_04945</name>
</gene>
<dbReference type="InterPro" id="IPR013785">
    <property type="entry name" value="Aldolase_TIM"/>
</dbReference>
<dbReference type="CDD" id="cd04725">
    <property type="entry name" value="OMP_decarboxylase_like"/>
    <property type="match status" value="1"/>
</dbReference>
<feature type="domain" description="Orotidine 5'-phosphate decarboxylase" evidence="9">
    <location>
        <begin position="3"/>
        <end position="230"/>
    </location>
</feature>
<dbReference type="GO" id="GO:0004590">
    <property type="term" value="F:orotidine-5'-phosphate decarboxylase activity"/>
    <property type="evidence" value="ECO:0007669"/>
    <property type="project" value="UniProtKB-EC"/>
</dbReference>
<evidence type="ECO:0000259" key="9">
    <source>
        <dbReference type="SMART" id="SM00934"/>
    </source>
</evidence>
<dbReference type="InterPro" id="IPR001754">
    <property type="entry name" value="OMPdeCOase_dom"/>
</dbReference>
<dbReference type="PANTHER" id="PTHR32119">
    <property type="entry name" value="OROTIDINE 5'-PHOSPHATE DECARBOXYLASE"/>
    <property type="match status" value="1"/>
</dbReference>
<keyword evidence="5 7" id="KW-0456">Lyase</keyword>
<feature type="binding site" evidence="7">
    <location>
        <position position="194"/>
    </location>
    <ligand>
        <name>substrate</name>
    </ligand>
</feature>
<dbReference type="NCBIfam" id="NF001273">
    <property type="entry name" value="PRK00230.1"/>
    <property type="match status" value="1"/>
</dbReference>
<reference evidence="10 11" key="1">
    <citation type="submission" date="2018-08" db="EMBL/GenBank/DDBJ databases">
        <title>Comparative genomics of wild bee and flower associated Lactobacillus reveals potential adaptation to the bee host.</title>
        <authorList>
            <person name="Vuong H.Q."/>
            <person name="Mcfrederick Q.S."/>
        </authorList>
    </citation>
    <scope>NUCLEOTIDE SEQUENCE [LARGE SCALE GENOMIC DNA]</scope>
    <source>
        <strain evidence="10 11">HV_04</strain>
    </source>
</reference>
<dbReference type="RefSeq" id="WP_105988019.1">
    <property type="nucleotide sequence ID" value="NZ_POST01000003.1"/>
</dbReference>
<comment type="subunit">
    <text evidence="7">Homodimer.</text>
</comment>
<dbReference type="InterPro" id="IPR011060">
    <property type="entry name" value="RibuloseP-bd_barrel"/>
</dbReference>
<proteinExistence type="inferred from homology"/>
<feature type="binding site" evidence="7">
    <location>
        <position position="32"/>
    </location>
    <ligand>
        <name>substrate</name>
    </ligand>
</feature>
<dbReference type="Pfam" id="PF00215">
    <property type="entry name" value="OMPdecase"/>
    <property type="match status" value="1"/>
</dbReference>
<dbReference type="InterPro" id="IPR018089">
    <property type="entry name" value="OMPdecase_AS"/>
</dbReference>
<feature type="binding site" evidence="7">
    <location>
        <position position="214"/>
    </location>
    <ligand>
        <name>substrate</name>
    </ligand>
</feature>
<evidence type="ECO:0000256" key="5">
    <source>
        <dbReference type="ARBA" id="ARBA00023239"/>
    </source>
</evidence>
<dbReference type="NCBIfam" id="TIGR01740">
    <property type="entry name" value="pyrF"/>
    <property type="match status" value="1"/>
</dbReference>
<feature type="active site" description="Proton donor" evidence="7">
    <location>
        <position position="61"/>
    </location>
</feature>
<sequence length="238" mass="26126">MKPVFIALDFPTAEKTFEFLKPFIGIKNLSVKVGMELFYREGPKIIQKLREQNIQIFLDLKLHDIPNTVEKSANQLAQLDIQYTTVHALGGGKMIQAAKKGLINGAKDTNHPTPKLLAVTQLTSTSEMQMKIEEQINVSINESVTHLANIAYQSGADGVISSALEDQLIHEKVSNHLLCINPGIRLKNNASDDQKRIVTPTEAQKLGSNGIVVGRSITQAKDPVQTYQNILSAINGGM</sequence>
<evidence type="ECO:0000256" key="7">
    <source>
        <dbReference type="HAMAP-Rule" id="MF_01200"/>
    </source>
</evidence>
<dbReference type="Proteomes" id="UP000767392">
    <property type="component" value="Unassembled WGS sequence"/>
</dbReference>
<dbReference type="PANTHER" id="PTHR32119:SF2">
    <property type="entry name" value="OROTIDINE 5'-PHOSPHATE DECARBOXYLASE"/>
    <property type="match status" value="1"/>
</dbReference>
<evidence type="ECO:0000256" key="8">
    <source>
        <dbReference type="RuleBase" id="RU000512"/>
    </source>
</evidence>
<evidence type="ECO:0000256" key="6">
    <source>
        <dbReference type="ARBA" id="ARBA00049157"/>
    </source>
</evidence>
<feature type="binding site" evidence="7">
    <location>
        <position position="185"/>
    </location>
    <ligand>
        <name>substrate</name>
    </ligand>
</feature>
<keyword evidence="3 7" id="KW-0210">Decarboxylase</keyword>
<evidence type="ECO:0000256" key="3">
    <source>
        <dbReference type="ARBA" id="ARBA00022793"/>
    </source>
</evidence>
<dbReference type="SMART" id="SM00934">
    <property type="entry name" value="OMPdecase"/>
    <property type="match status" value="1"/>
</dbReference>
<keyword evidence="11" id="KW-1185">Reference proteome</keyword>
<dbReference type="InterPro" id="IPR014732">
    <property type="entry name" value="OMPdecase"/>
</dbReference>
<protein>
    <recommendedName>
        <fullName evidence="7">Orotidine 5'-phosphate decarboxylase</fullName>
        <ecNumber evidence="7">4.1.1.23</ecNumber>
    </recommendedName>
    <alternativeName>
        <fullName evidence="7">OMP decarboxylase</fullName>
        <shortName evidence="7">OMPDCase</shortName>
        <shortName evidence="7">OMPdecase</shortName>
    </alternativeName>
</protein>
<name>A0ABY2YTI2_9LACO</name>
<evidence type="ECO:0000256" key="2">
    <source>
        <dbReference type="ARBA" id="ARBA00004861"/>
    </source>
</evidence>
<comment type="catalytic activity">
    <reaction evidence="6 7 8">
        <text>orotidine 5'-phosphate + H(+) = UMP + CO2</text>
        <dbReference type="Rhea" id="RHEA:11596"/>
        <dbReference type="ChEBI" id="CHEBI:15378"/>
        <dbReference type="ChEBI" id="CHEBI:16526"/>
        <dbReference type="ChEBI" id="CHEBI:57538"/>
        <dbReference type="ChEBI" id="CHEBI:57865"/>
        <dbReference type="EC" id="4.1.1.23"/>
    </reaction>
</comment>
<evidence type="ECO:0000256" key="4">
    <source>
        <dbReference type="ARBA" id="ARBA00022975"/>
    </source>
</evidence>
<dbReference type="Gene3D" id="3.20.20.70">
    <property type="entry name" value="Aldolase class I"/>
    <property type="match status" value="1"/>
</dbReference>
<dbReference type="PROSITE" id="PS00156">
    <property type="entry name" value="OMPDECASE"/>
    <property type="match status" value="1"/>
</dbReference>
<feature type="binding site" evidence="7">
    <location>
        <position position="9"/>
    </location>
    <ligand>
        <name>substrate</name>
    </ligand>
</feature>
<dbReference type="EMBL" id="QUAM01000003">
    <property type="protein sequence ID" value="TPR14295.1"/>
    <property type="molecule type" value="Genomic_DNA"/>
</dbReference>
<organism evidence="10 11">
    <name type="scientific">Apilactobacillus timberlakei</name>
    <dbReference type="NCBI Taxonomy" id="2008380"/>
    <lineage>
        <taxon>Bacteria</taxon>
        <taxon>Bacillati</taxon>
        <taxon>Bacillota</taxon>
        <taxon>Bacilli</taxon>
        <taxon>Lactobacillales</taxon>
        <taxon>Lactobacillaceae</taxon>
        <taxon>Apilactobacillus</taxon>
    </lineage>
</organism>
<feature type="binding site" evidence="7">
    <location>
        <begin position="59"/>
        <end position="68"/>
    </location>
    <ligand>
        <name>substrate</name>
    </ligand>
</feature>
<keyword evidence="4 7" id="KW-0665">Pyrimidine biosynthesis</keyword>
<evidence type="ECO:0000313" key="11">
    <source>
        <dbReference type="Proteomes" id="UP000767392"/>
    </source>
</evidence>
<evidence type="ECO:0000313" key="10">
    <source>
        <dbReference type="EMBL" id="TPR14295.1"/>
    </source>
</evidence>
<evidence type="ECO:0000256" key="1">
    <source>
        <dbReference type="ARBA" id="ARBA00002356"/>
    </source>
</evidence>
<comment type="similarity">
    <text evidence="7">Belongs to the OMP decarboxylase family. Type 1 subfamily.</text>
</comment>
<comment type="function">
    <text evidence="1 7">Catalyzes the decarboxylation of orotidine 5'-monophosphate (OMP) to uridine 5'-monophosphate (UMP).</text>
</comment>
<dbReference type="SUPFAM" id="SSF51366">
    <property type="entry name" value="Ribulose-phoshate binding barrel"/>
    <property type="match status" value="1"/>
</dbReference>
<comment type="caution">
    <text evidence="10">The sequence shown here is derived from an EMBL/GenBank/DDBJ whole genome shotgun (WGS) entry which is preliminary data.</text>
</comment>
<dbReference type="InterPro" id="IPR047596">
    <property type="entry name" value="OMPdecase_bac"/>
</dbReference>